<proteinExistence type="predicted"/>
<feature type="transmembrane region" description="Helical" evidence="1">
    <location>
        <begin position="6"/>
        <end position="29"/>
    </location>
</feature>
<dbReference type="EMBL" id="PFPS01000077">
    <property type="protein sequence ID" value="PJA02234.1"/>
    <property type="molecule type" value="Genomic_DNA"/>
</dbReference>
<dbReference type="Proteomes" id="UP000231469">
    <property type="component" value="Unassembled WGS sequence"/>
</dbReference>
<evidence type="ECO:0000256" key="1">
    <source>
        <dbReference type="SAM" id="Phobius"/>
    </source>
</evidence>
<reference evidence="3" key="1">
    <citation type="submission" date="2017-09" db="EMBL/GenBank/DDBJ databases">
        <title>Depth-based differentiation of microbial function through sediment-hosted aquifers and enrichment of novel symbionts in the deep terrestrial subsurface.</title>
        <authorList>
            <person name="Probst A.J."/>
            <person name="Ladd B."/>
            <person name="Jarett J.K."/>
            <person name="Geller-Mcgrath D.E."/>
            <person name="Sieber C.M.K."/>
            <person name="Emerson J.B."/>
            <person name="Anantharaman K."/>
            <person name="Thomas B.C."/>
            <person name="Malmstrom R."/>
            <person name="Stieglmeier M."/>
            <person name="Klingl A."/>
            <person name="Woyke T."/>
            <person name="Ryan C.M."/>
            <person name="Banfield J.F."/>
        </authorList>
    </citation>
    <scope>NUCLEOTIDE SEQUENCE [LARGE SCALE GENOMIC DNA]</scope>
</reference>
<evidence type="ECO:0000313" key="2">
    <source>
        <dbReference type="EMBL" id="PJA02234.1"/>
    </source>
</evidence>
<organism evidence="2 3">
    <name type="scientific">bacterium (Candidatus Gribaldobacteria) CG_4_10_14_0_2_um_filter_36_18</name>
    <dbReference type="NCBI Taxonomy" id="2014264"/>
    <lineage>
        <taxon>Bacteria</taxon>
        <taxon>Candidatus Gribaldobacteria</taxon>
    </lineage>
</organism>
<keyword evidence="1" id="KW-0812">Transmembrane</keyword>
<accession>A0A2M7VKA4</accession>
<name>A0A2M7VKA4_9BACT</name>
<evidence type="ECO:0000313" key="3">
    <source>
        <dbReference type="Proteomes" id="UP000231469"/>
    </source>
</evidence>
<gene>
    <name evidence="2" type="ORF">COX73_01850</name>
</gene>
<keyword evidence="1" id="KW-0472">Membrane</keyword>
<dbReference type="AlphaFoldDB" id="A0A2M7VKA4"/>
<sequence length="107" mass="12193">MSIFQKIIIGIFTIIGLVSIYSLITLVNIKEQELDLQKKQAAVTEEEHIDKLFSIYQNNIATCAAQAQKNKKDKDYIMENCIKPINDSIIAQWLVERGYGDLLESSE</sequence>
<comment type="caution">
    <text evidence="2">The sequence shown here is derived from an EMBL/GenBank/DDBJ whole genome shotgun (WGS) entry which is preliminary data.</text>
</comment>
<keyword evidence="1" id="KW-1133">Transmembrane helix</keyword>
<protein>
    <submittedName>
        <fullName evidence="2">Uncharacterized protein</fullName>
    </submittedName>
</protein>